<evidence type="ECO:0000256" key="1">
    <source>
        <dbReference type="SAM" id="MobiDB-lite"/>
    </source>
</evidence>
<evidence type="ECO:0000313" key="2">
    <source>
        <dbReference type="Ensembl" id="ENSENLP00000014570.1"/>
    </source>
</evidence>
<dbReference type="Proteomes" id="UP000472264">
    <property type="component" value="Chromosome 3"/>
</dbReference>
<protein>
    <submittedName>
        <fullName evidence="2">Programmed cell death protein 7-like</fullName>
    </submittedName>
</protein>
<feature type="region of interest" description="Disordered" evidence="1">
    <location>
        <begin position="1"/>
        <end position="61"/>
    </location>
</feature>
<reference evidence="2" key="3">
    <citation type="submission" date="2025-09" db="UniProtKB">
        <authorList>
            <consortium name="Ensembl"/>
        </authorList>
    </citation>
    <scope>IDENTIFICATION</scope>
</reference>
<dbReference type="AlphaFoldDB" id="A0A665U5G6"/>
<evidence type="ECO:0000313" key="3">
    <source>
        <dbReference type="Proteomes" id="UP000472264"/>
    </source>
</evidence>
<dbReference type="Pfam" id="PF16021">
    <property type="entry name" value="PDCD7"/>
    <property type="match status" value="1"/>
</dbReference>
<dbReference type="OMA" id="EWDMFVV"/>
<dbReference type="Ensembl" id="ENSENLT00000015158.1">
    <property type="protein sequence ID" value="ENSENLP00000014570.1"/>
    <property type="gene ID" value="ENSENLG00000006860.1"/>
</dbReference>
<dbReference type="InterPro" id="IPR031974">
    <property type="entry name" value="PDCD7"/>
</dbReference>
<dbReference type="PANTHER" id="PTHR48190:SF2">
    <property type="entry name" value="PROGRAMMED CELL DEATH PROTEIN 7"/>
    <property type="match status" value="1"/>
</dbReference>
<gene>
    <name evidence="2" type="primary">pdcd7</name>
</gene>
<reference evidence="2" key="2">
    <citation type="submission" date="2025-08" db="UniProtKB">
        <authorList>
            <consortium name="Ensembl"/>
        </authorList>
    </citation>
    <scope>IDENTIFICATION</scope>
</reference>
<dbReference type="InParanoid" id="A0A665U5G6"/>
<proteinExistence type="predicted"/>
<reference evidence="2" key="1">
    <citation type="submission" date="2021-04" db="EMBL/GenBank/DDBJ databases">
        <authorList>
            <consortium name="Wellcome Sanger Institute Data Sharing"/>
        </authorList>
    </citation>
    <scope>NUCLEOTIDE SEQUENCE [LARGE SCALE GENOMIC DNA]</scope>
</reference>
<dbReference type="GO" id="GO:0005689">
    <property type="term" value="C:U12-type spliceosomal complex"/>
    <property type="evidence" value="ECO:0007669"/>
    <property type="project" value="TreeGrafter"/>
</dbReference>
<keyword evidence="3" id="KW-1185">Reference proteome</keyword>
<accession>A0A665U5G6</accession>
<organism evidence="2 3">
    <name type="scientific">Echeneis naucrates</name>
    <name type="common">Live sharksucker</name>
    <dbReference type="NCBI Taxonomy" id="173247"/>
    <lineage>
        <taxon>Eukaryota</taxon>
        <taxon>Metazoa</taxon>
        <taxon>Chordata</taxon>
        <taxon>Craniata</taxon>
        <taxon>Vertebrata</taxon>
        <taxon>Euteleostomi</taxon>
        <taxon>Actinopterygii</taxon>
        <taxon>Neopterygii</taxon>
        <taxon>Teleostei</taxon>
        <taxon>Neoteleostei</taxon>
        <taxon>Acanthomorphata</taxon>
        <taxon>Carangaria</taxon>
        <taxon>Carangiformes</taxon>
        <taxon>Echeneidae</taxon>
        <taxon>Echeneis</taxon>
    </lineage>
</organism>
<dbReference type="OrthoDB" id="2289628at2759"/>
<dbReference type="InterPro" id="IPR052831">
    <property type="entry name" value="Apoptosis_promoter"/>
</dbReference>
<sequence>MDSHQHRAQEKPRNPDNSVESPKTEQKAKRTPPISTALPPTHWTPPPSDHVGPRWIPSHGCTGPRAHDFSFPAASPSGGGFGGPRYGFDPSIPPPPIGLPPVYLRSTNPDAPVTCGSLPQFRACPQYDFHPVLDSSENRQKEYDDYCEARTPFSGPPPLPPSNHDYRMVGINEAATYRQQDTVWLKRFLQTRNKVTQQQNQNHHNCVPDLKQATYRVAGLLSRLDESCHTLKRSVENGRMWVESYHTALLIRQELQHRVMPLHDGELLNELEAKLSCVGKTRARRLRARSLLRLEKQHGQDHISDREAAIDTWRMKKIQEVEERQREQELKLAADSVLCEVRKKQADVMRMHDVLRSLEKLRRLRKEAASRKGIIIEQDCDKAFIKQLEQLRSVMRRRMVVYSVEEKALMVMLEGEQEEERRREQERRVKKERERQLQRHLMLFGDEPQFDSALQPFRQYYSLAQHSLHALIQIRRDWDVFVVAADNPDGSLVPQNWVLPDPPSDQDWATAMEAVGAD</sequence>
<name>A0A665U5G6_ECHNA</name>
<feature type="compositionally biased region" description="Basic and acidic residues" evidence="1">
    <location>
        <begin position="1"/>
        <end position="14"/>
    </location>
</feature>
<dbReference type="PANTHER" id="PTHR48190">
    <property type="entry name" value="PROGRAMMED CELL DEATH PROTEIN 7"/>
    <property type="match status" value="1"/>
</dbReference>